<keyword evidence="2" id="KW-0732">Signal</keyword>
<dbReference type="Pfam" id="PF03401">
    <property type="entry name" value="TctC"/>
    <property type="match status" value="1"/>
</dbReference>
<dbReference type="InterPro" id="IPR042100">
    <property type="entry name" value="Bug_dom1"/>
</dbReference>
<dbReference type="KEGG" id="cbw:RR42_s1345"/>
<dbReference type="PIRSF" id="PIRSF017082">
    <property type="entry name" value="YflP"/>
    <property type="match status" value="1"/>
</dbReference>
<gene>
    <name evidence="3" type="ORF">RR42_s1345</name>
</gene>
<dbReference type="Proteomes" id="UP000031843">
    <property type="component" value="Chromosome secondary"/>
</dbReference>
<dbReference type="CDD" id="cd07012">
    <property type="entry name" value="PBP2_Bug_TTT"/>
    <property type="match status" value="1"/>
</dbReference>
<dbReference type="EMBL" id="CP010537">
    <property type="protein sequence ID" value="AJG22933.1"/>
    <property type="molecule type" value="Genomic_DNA"/>
</dbReference>
<dbReference type="SUPFAM" id="SSF53850">
    <property type="entry name" value="Periplasmic binding protein-like II"/>
    <property type="match status" value="1"/>
</dbReference>
<feature type="chain" id="PRO_5002173887" evidence="2">
    <location>
        <begin position="24"/>
        <end position="326"/>
    </location>
</feature>
<reference evidence="3 4" key="1">
    <citation type="journal article" date="2015" name="Genome Announc.">
        <title>Complete Genome Sequence of Cupriavidus basilensis 4G11, Isolated from the Oak Ridge Field Research Center Site.</title>
        <authorList>
            <person name="Ray J."/>
            <person name="Waters R.J."/>
            <person name="Skerker J.M."/>
            <person name="Kuehl J.V."/>
            <person name="Price M.N."/>
            <person name="Huang J."/>
            <person name="Chakraborty R."/>
            <person name="Arkin A.P."/>
            <person name="Deutschbauer A."/>
        </authorList>
    </citation>
    <scope>NUCLEOTIDE SEQUENCE [LARGE SCALE GENOMIC DNA]</scope>
    <source>
        <strain evidence="3">4G11</strain>
    </source>
</reference>
<comment type="similarity">
    <text evidence="1">Belongs to the UPF0065 (bug) family.</text>
</comment>
<dbReference type="Gene3D" id="3.40.190.10">
    <property type="entry name" value="Periplasmic binding protein-like II"/>
    <property type="match status" value="1"/>
</dbReference>
<dbReference type="PANTHER" id="PTHR42928">
    <property type="entry name" value="TRICARBOXYLATE-BINDING PROTEIN"/>
    <property type="match status" value="1"/>
</dbReference>
<dbReference type="RefSeq" id="WP_043354597.1">
    <property type="nucleotide sequence ID" value="NZ_CP010537.1"/>
</dbReference>
<dbReference type="InterPro" id="IPR005064">
    <property type="entry name" value="BUG"/>
</dbReference>
<name>A0A0C4YIR5_9BURK</name>
<dbReference type="STRING" id="68895.RR42_s1345"/>
<accession>A0A0C4YIR5</accession>
<dbReference type="PANTHER" id="PTHR42928:SF5">
    <property type="entry name" value="BLR1237 PROTEIN"/>
    <property type="match status" value="1"/>
</dbReference>
<dbReference type="AlphaFoldDB" id="A0A0C4YIR5"/>
<protein>
    <submittedName>
        <fullName evidence="3">Tricarboxylate transport protein TctC</fullName>
    </submittedName>
</protein>
<evidence type="ECO:0000256" key="2">
    <source>
        <dbReference type="SAM" id="SignalP"/>
    </source>
</evidence>
<keyword evidence="4" id="KW-1185">Reference proteome</keyword>
<evidence type="ECO:0000313" key="4">
    <source>
        <dbReference type="Proteomes" id="UP000031843"/>
    </source>
</evidence>
<organism evidence="3 4">
    <name type="scientific">Cupriavidus basilensis</name>
    <dbReference type="NCBI Taxonomy" id="68895"/>
    <lineage>
        <taxon>Bacteria</taxon>
        <taxon>Pseudomonadati</taxon>
        <taxon>Pseudomonadota</taxon>
        <taxon>Betaproteobacteria</taxon>
        <taxon>Burkholderiales</taxon>
        <taxon>Burkholderiaceae</taxon>
        <taxon>Cupriavidus</taxon>
    </lineage>
</organism>
<evidence type="ECO:0000313" key="3">
    <source>
        <dbReference type="EMBL" id="AJG22933.1"/>
    </source>
</evidence>
<sequence>MLRKWITLLAAASLTALALPARADGPAPWPQRPVRVVVPYAPGGASDVLARLLGSKLQEAWKQPVVVENRTGAGGNIGTDNVAKSAPDGYTLLLGDLSNFVIAPVAYKNLPYDVIKDFSAVVTLTYSPYMLLVSPQTKANSLKELVDYARAHPGKLNWATTGIGSGPHLAGLQLARKLGIDWLYLPNKGGAQANLDVMGGQADLMFNSMVASASYVRGGKLRVLAFTSRERHPEWPNVPTVAEAVPGFTAGGWQGMLAPAGTPPEVIRKINADVVRILQQPEIRQRLAQLGAEPVGNTPEATQAFVREEKTRWADLIRESGLKLDM</sequence>
<dbReference type="Gene3D" id="3.40.190.150">
    <property type="entry name" value="Bordetella uptake gene, domain 1"/>
    <property type="match status" value="1"/>
</dbReference>
<proteinExistence type="inferred from homology"/>
<feature type="signal peptide" evidence="2">
    <location>
        <begin position="1"/>
        <end position="23"/>
    </location>
</feature>
<evidence type="ECO:0000256" key="1">
    <source>
        <dbReference type="ARBA" id="ARBA00006987"/>
    </source>
</evidence>
<dbReference type="OrthoDB" id="8678477at2"/>